<protein>
    <submittedName>
        <fullName evidence="1">Uncharacterized protein</fullName>
    </submittedName>
</protein>
<gene>
    <name evidence="1" type="ORF">Tci_887781</name>
</gene>
<reference evidence="1" key="1">
    <citation type="journal article" date="2019" name="Sci. Rep.">
        <title>Draft genome of Tanacetum cinerariifolium, the natural source of mosquito coil.</title>
        <authorList>
            <person name="Yamashiro T."/>
            <person name="Shiraishi A."/>
            <person name="Satake H."/>
            <person name="Nakayama K."/>
        </authorList>
    </citation>
    <scope>NUCLEOTIDE SEQUENCE</scope>
</reference>
<feature type="non-terminal residue" evidence="1">
    <location>
        <position position="130"/>
    </location>
</feature>
<organism evidence="1">
    <name type="scientific">Tanacetum cinerariifolium</name>
    <name type="common">Dalmatian daisy</name>
    <name type="synonym">Chrysanthemum cinerariifolium</name>
    <dbReference type="NCBI Taxonomy" id="118510"/>
    <lineage>
        <taxon>Eukaryota</taxon>
        <taxon>Viridiplantae</taxon>
        <taxon>Streptophyta</taxon>
        <taxon>Embryophyta</taxon>
        <taxon>Tracheophyta</taxon>
        <taxon>Spermatophyta</taxon>
        <taxon>Magnoliopsida</taxon>
        <taxon>eudicotyledons</taxon>
        <taxon>Gunneridae</taxon>
        <taxon>Pentapetalae</taxon>
        <taxon>asterids</taxon>
        <taxon>campanulids</taxon>
        <taxon>Asterales</taxon>
        <taxon>Asteraceae</taxon>
        <taxon>Asteroideae</taxon>
        <taxon>Anthemideae</taxon>
        <taxon>Anthemidinae</taxon>
        <taxon>Tanacetum</taxon>
    </lineage>
</organism>
<comment type="caution">
    <text evidence="1">The sequence shown here is derived from an EMBL/GenBank/DDBJ whole genome shotgun (WGS) entry which is preliminary data.</text>
</comment>
<proteinExistence type="predicted"/>
<name>A0A699TXY7_TANCI</name>
<dbReference type="EMBL" id="BKCJ011289035">
    <property type="protein sequence ID" value="GFD15812.1"/>
    <property type="molecule type" value="Genomic_DNA"/>
</dbReference>
<dbReference type="AlphaFoldDB" id="A0A699TXY7"/>
<sequence>VGGRADPRIGGRRGGGALVRIAAGLSRGDSVHWSGTELRGAVAELRPFPERTGAGPRADLHFVEGNGMRQALENQVSPVRAVPHQAHRGESQRMCSVVAQVEAAGVGKGGVVRVPEAVCCRANQSGAFLG</sequence>
<evidence type="ECO:0000313" key="1">
    <source>
        <dbReference type="EMBL" id="GFD15812.1"/>
    </source>
</evidence>
<accession>A0A699TXY7</accession>
<feature type="non-terminal residue" evidence="1">
    <location>
        <position position="1"/>
    </location>
</feature>